<name>A0A2T3Q3A5_PHODM</name>
<accession>A0A2T3Q3A5</accession>
<organism evidence="1 2">
    <name type="scientific">Photobacterium damselae</name>
    <dbReference type="NCBI Taxonomy" id="38293"/>
    <lineage>
        <taxon>Bacteria</taxon>
        <taxon>Pseudomonadati</taxon>
        <taxon>Pseudomonadota</taxon>
        <taxon>Gammaproteobacteria</taxon>
        <taxon>Vibrionales</taxon>
        <taxon>Vibrionaceae</taxon>
        <taxon>Photobacterium</taxon>
    </lineage>
</organism>
<dbReference type="Pfam" id="PF05635">
    <property type="entry name" value="23S_rRNA_IVP"/>
    <property type="match status" value="1"/>
</dbReference>
<reference evidence="1 2" key="1">
    <citation type="submission" date="2018-06" db="EMBL/GenBank/DDBJ databases">
        <authorList>
            <consortium name="Pathogen Informatics"/>
            <person name="Doyle S."/>
        </authorList>
    </citation>
    <scope>NUCLEOTIDE SEQUENCE [LARGE SCALE GENOMIC DNA]</scope>
    <source>
        <strain evidence="1 2">NCTC11647</strain>
    </source>
</reference>
<evidence type="ECO:0000313" key="2">
    <source>
        <dbReference type="Proteomes" id="UP000251647"/>
    </source>
</evidence>
<protein>
    <submittedName>
        <fullName evidence="1">Four helix bundle protein</fullName>
    </submittedName>
</protein>
<gene>
    <name evidence="1" type="ORF">NCTC11647_02002</name>
</gene>
<dbReference type="EMBL" id="UATL01000001">
    <property type="protein sequence ID" value="SPY28898.1"/>
    <property type="molecule type" value="Genomic_DNA"/>
</dbReference>
<sequence length="117" mass="13721">MRCKDLEIWKRSYQLSVSVNMLMKDCRDFGLKDQICRASVSIPSNISEGAERGSNRDFIRFLYFSKGSCAELYTQLMMVRDFKYADECIVLPLLEETARVNKMIGSYIHYLKKVEQR</sequence>
<dbReference type="InterPro" id="IPR036583">
    <property type="entry name" value="23S_rRNA_IVS_sf"/>
</dbReference>
<dbReference type="OrthoDB" id="160990at2"/>
<dbReference type="AlphaFoldDB" id="A0A2T3Q3A5"/>
<dbReference type="Proteomes" id="UP000251647">
    <property type="component" value="Unassembled WGS sequence"/>
</dbReference>
<dbReference type="CDD" id="cd16377">
    <property type="entry name" value="23S_rRNA_IVP_like"/>
    <property type="match status" value="1"/>
</dbReference>
<dbReference type="PANTHER" id="PTHR38471">
    <property type="entry name" value="FOUR HELIX BUNDLE PROTEIN"/>
    <property type="match status" value="1"/>
</dbReference>
<proteinExistence type="predicted"/>
<dbReference type="RefSeq" id="WP_036763420.1">
    <property type="nucleotide sequence ID" value="NZ_PYOG01000054.1"/>
</dbReference>
<dbReference type="PANTHER" id="PTHR38471:SF2">
    <property type="entry name" value="FOUR HELIX BUNDLE PROTEIN"/>
    <property type="match status" value="1"/>
</dbReference>
<dbReference type="NCBIfam" id="NF008912">
    <property type="entry name" value="PRK12275.1-6"/>
    <property type="match status" value="1"/>
</dbReference>
<dbReference type="InterPro" id="IPR012657">
    <property type="entry name" value="23S_rRNA-intervening_sequence"/>
</dbReference>
<evidence type="ECO:0000313" key="1">
    <source>
        <dbReference type="EMBL" id="SPY28898.1"/>
    </source>
</evidence>
<dbReference type="NCBIfam" id="TIGR02436">
    <property type="entry name" value="four helix bundle protein"/>
    <property type="match status" value="1"/>
</dbReference>
<dbReference type="Gene3D" id="1.20.1440.60">
    <property type="entry name" value="23S rRNA-intervening sequence"/>
    <property type="match status" value="1"/>
</dbReference>
<dbReference type="SUPFAM" id="SSF158446">
    <property type="entry name" value="IVS-encoded protein-like"/>
    <property type="match status" value="1"/>
</dbReference>